<dbReference type="PANTHER" id="PTHR16038:SF4">
    <property type="entry name" value="WD REPEAT-CONTAINING PROTEIN 74"/>
    <property type="match status" value="1"/>
</dbReference>
<gene>
    <name evidence="5" type="ORF">SI7747_11013968</name>
</gene>
<dbReference type="Gene3D" id="2.130.10.10">
    <property type="entry name" value="YVTN repeat-like/Quinoprotein amine dehydrogenase"/>
    <property type="match status" value="1"/>
</dbReference>
<dbReference type="InterPro" id="IPR011047">
    <property type="entry name" value="Quinoprotein_ADH-like_sf"/>
</dbReference>
<keyword evidence="6" id="KW-1185">Reference proteome</keyword>
<dbReference type="Proteomes" id="UP001189122">
    <property type="component" value="Unassembled WGS sequence"/>
</dbReference>
<dbReference type="PROSITE" id="PS00678">
    <property type="entry name" value="WD_REPEATS_1"/>
    <property type="match status" value="1"/>
</dbReference>
<dbReference type="GO" id="GO:0030687">
    <property type="term" value="C:preribosome, large subunit precursor"/>
    <property type="evidence" value="ECO:0007669"/>
    <property type="project" value="TreeGrafter"/>
</dbReference>
<evidence type="ECO:0000256" key="4">
    <source>
        <dbReference type="SAM" id="MobiDB-lite"/>
    </source>
</evidence>
<dbReference type="InterPro" id="IPR001680">
    <property type="entry name" value="WD40_rpt"/>
</dbReference>
<keyword evidence="2" id="KW-0677">Repeat</keyword>
<dbReference type="EMBL" id="LR743598">
    <property type="protein sequence ID" value="CAA2628325.1"/>
    <property type="molecule type" value="Genomic_DNA"/>
</dbReference>
<feature type="compositionally biased region" description="Basic residues" evidence="4">
    <location>
        <begin position="454"/>
        <end position="468"/>
    </location>
</feature>
<dbReference type="GO" id="GO:0042273">
    <property type="term" value="P:ribosomal large subunit biogenesis"/>
    <property type="evidence" value="ECO:0007669"/>
    <property type="project" value="InterPro"/>
</dbReference>
<organism evidence="5">
    <name type="scientific">Spirodela intermedia</name>
    <name type="common">Intermediate duckweed</name>
    <dbReference type="NCBI Taxonomy" id="51605"/>
    <lineage>
        <taxon>Eukaryota</taxon>
        <taxon>Viridiplantae</taxon>
        <taxon>Streptophyta</taxon>
        <taxon>Embryophyta</taxon>
        <taxon>Tracheophyta</taxon>
        <taxon>Spermatophyta</taxon>
        <taxon>Magnoliopsida</taxon>
        <taxon>Liliopsida</taxon>
        <taxon>Araceae</taxon>
        <taxon>Lemnoideae</taxon>
        <taxon>Spirodela</taxon>
    </lineage>
</organism>
<dbReference type="PANTHER" id="PTHR16038">
    <property type="entry name" value="NOP SEVEN ASSOCIATED PROTEIN 1"/>
    <property type="match status" value="1"/>
</dbReference>
<dbReference type="InterPro" id="IPR019775">
    <property type="entry name" value="WD40_repeat_CS"/>
</dbReference>
<evidence type="ECO:0000313" key="6">
    <source>
        <dbReference type="Proteomes" id="UP001189122"/>
    </source>
</evidence>
<name>A0A7I8JBU7_SPIIN</name>
<dbReference type="InterPro" id="IPR037379">
    <property type="entry name" value="WDR74/Nsa1"/>
</dbReference>
<reference evidence="5 6" key="1">
    <citation type="submission" date="2019-12" db="EMBL/GenBank/DDBJ databases">
        <authorList>
            <person name="Scholz U."/>
            <person name="Mascher M."/>
            <person name="Fiebig A."/>
        </authorList>
    </citation>
    <scope>NUCLEOTIDE SEQUENCE</scope>
</reference>
<accession>A0A7I8JBU7</accession>
<sequence>MPRTSKLESPGCPPLRVITTDVLGLVKVTESRGKTGIPKVVETWGSADASRGIVAASFADDRVNTLLAIARKNGSVELRNPLNGDTLTSFLLHEVGLEGKIDKDDAVVGLHLFKGKNPEQSSRLSTLLVCTENRKACLRSFKLSEALEDFSFVDSPNLWDVCSAGKILCSSLDGNDGHALFAGKGVEVNVWDLDKCQKIWTAKPPPANNLGIFTPTWFTAASFLSKHDRRKIVAGTNSHQVRLYDISAQRRPVFSVDFRESSIKSVAEDVDGNTVYVGTGSGDLASFDMRTGRLLGCFIGKCCGSIRSIARHPDLQVIASCGLDGYLRLWDTRSRQPLSAVFLKQHLTNVAFDSSFSDEEVATGGADERYDSEIDNLEEARARECEDDEPAAGVSRKLSKGKKAKRAKTRKREIEDDGLTGEAVVETTLDEESNGVSRVRQKDPSPKIASKVKSASKKRKHKPRSDDS</sequence>
<evidence type="ECO:0000256" key="1">
    <source>
        <dbReference type="ARBA" id="ARBA00022574"/>
    </source>
</evidence>
<keyword evidence="1 3" id="KW-0853">WD repeat</keyword>
<evidence type="ECO:0000256" key="3">
    <source>
        <dbReference type="PROSITE-ProRule" id="PRU00221"/>
    </source>
</evidence>
<feature type="compositionally biased region" description="Basic residues" evidence="4">
    <location>
        <begin position="397"/>
        <end position="411"/>
    </location>
</feature>
<dbReference type="PROSITE" id="PS50082">
    <property type="entry name" value="WD_REPEATS_2"/>
    <property type="match status" value="1"/>
</dbReference>
<evidence type="ECO:0000313" key="5">
    <source>
        <dbReference type="EMBL" id="CAA2628325.1"/>
    </source>
</evidence>
<evidence type="ECO:0000256" key="2">
    <source>
        <dbReference type="ARBA" id="ARBA00022737"/>
    </source>
</evidence>
<feature type="region of interest" description="Disordered" evidence="4">
    <location>
        <begin position="382"/>
        <end position="468"/>
    </location>
</feature>
<proteinExistence type="predicted"/>
<dbReference type="CDD" id="cd22857">
    <property type="entry name" value="WDR74"/>
    <property type="match status" value="1"/>
</dbReference>
<dbReference type="EMBL" id="CACRZD030000011">
    <property type="protein sequence ID" value="CAA6667574.1"/>
    <property type="molecule type" value="Genomic_DNA"/>
</dbReference>
<protein>
    <submittedName>
        <fullName evidence="5">Uncharacterized protein</fullName>
    </submittedName>
</protein>
<feature type="repeat" description="WD" evidence="3">
    <location>
        <begin position="306"/>
        <end position="340"/>
    </location>
</feature>
<dbReference type="Pfam" id="PF00400">
    <property type="entry name" value="WD40"/>
    <property type="match status" value="1"/>
</dbReference>
<dbReference type="AlphaFoldDB" id="A0A7I8JBU7"/>
<dbReference type="GO" id="GO:0005730">
    <property type="term" value="C:nucleolus"/>
    <property type="evidence" value="ECO:0007669"/>
    <property type="project" value="InterPro"/>
</dbReference>
<dbReference type="SMART" id="SM00320">
    <property type="entry name" value="WD40"/>
    <property type="match status" value="3"/>
</dbReference>
<dbReference type="SUPFAM" id="SSF50998">
    <property type="entry name" value="Quinoprotein alcohol dehydrogenase-like"/>
    <property type="match status" value="1"/>
</dbReference>
<dbReference type="InterPro" id="IPR015943">
    <property type="entry name" value="WD40/YVTN_repeat-like_dom_sf"/>
</dbReference>